<accession>A0ABW5H4J4</accession>
<sequence>MRGFRWALGAVLLAALLLPGSASAASPGLAGWLASRVTGDAVYAHLVGLQRIADANGGTRGYDQPGFAESVRYVSARLRSAGYQVGYQTVPYTDFVVDNETLQAGGLGPIRALMTRFTPSTPPGGLDARLVPLPAGRTGCAAADYEGLGVPGSVVLLARSSCTLQVQQHLATAAGASAVLTYRRTPSPENIYRFIAFDPPDFTVPTASVSEEDGVRLTQLATGAKVHLDLQARNVPSTTVNVIAETAGGDPGHVVLTGGHLDSVTEGPGINDNASAAGTVLQTALSLAARQRDVMNKVRFVFWGAEELGDIGSGYYAAALSPEERGRFTAVLNAELIASPNAVRFVWDTGSGKGHAITELFTRWFTQHGLPYATEPFDAVGSDHLPFHDLGIPVGGLDSGVLGVKTPAQAAEYGGQAGQLFDRCYHQPCDRAEGINRTALAENAPAMAWVLGSLASDASLGRA</sequence>
<dbReference type="PANTHER" id="PTHR12147:SF26">
    <property type="entry name" value="PEPTIDASE M28 DOMAIN-CONTAINING PROTEIN"/>
    <property type="match status" value="1"/>
</dbReference>
<name>A0ABW5H4J4_9PSEU</name>
<dbReference type="InterPro" id="IPR045175">
    <property type="entry name" value="M28_fam"/>
</dbReference>
<keyword evidence="1" id="KW-0732">Signal</keyword>
<dbReference type="SUPFAM" id="SSF52025">
    <property type="entry name" value="PA domain"/>
    <property type="match status" value="1"/>
</dbReference>
<feature type="signal peptide" evidence="1">
    <location>
        <begin position="1"/>
        <end position="24"/>
    </location>
</feature>
<feature type="domain" description="PA" evidence="2">
    <location>
        <begin position="128"/>
        <end position="217"/>
    </location>
</feature>
<evidence type="ECO:0000313" key="5">
    <source>
        <dbReference type="Proteomes" id="UP001597483"/>
    </source>
</evidence>
<dbReference type="PANTHER" id="PTHR12147">
    <property type="entry name" value="METALLOPEPTIDASE M28 FAMILY MEMBER"/>
    <property type="match status" value="1"/>
</dbReference>
<dbReference type="Gene3D" id="3.40.630.10">
    <property type="entry name" value="Zn peptidases"/>
    <property type="match status" value="1"/>
</dbReference>
<dbReference type="InterPro" id="IPR003137">
    <property type="entry name" value="PA_domain"/>
</dbReference>
<dbReference type="Gene3D" id="3.50.30.30">
    <property type="match status" value="1"/>
</dbReference>
<dbReference type="Proteomes" id="UP001597483">
    <property type="component" value="Unassembled WGS sequence"/>
</dbReference>
<feature type="domain" description="Peptidase M28" evidence="3">
    <location>
        <begin position="241"/>
        <end position="447"/>
    </location>
</feature>
<dbReference type="RefSeq" id="WP_378302791.1">
    <property type="nucleotide sequence ID" value="NZ_JBHUKS010000006.1"/>
</dbReference>
<dbReference type="SUPFAM" id="SSF53187">
    <property type="entry name" value="Zn-dependent exopeptidases"/>
    <property type="match status" value="1"/>
</dbReference>
<dbReference type="Pfam" id="PF02225">
    <property type="entry name" value="PA"/>
    <property type="match status" value="1"/>
</dbReference>
<reference evidence="5" key="1">
    <citation type="journal article" date="2019" name="Int. J. Syst. Evol. Microbiol.">
        <title>The Global Catalogue of Microorganisms (GCM) 10K type strain sequencing project: providing services to taxonomists for standard genome sequencing and annotation.</title>
        <authorList>
            <consortium name="The Broad Institute Genomics Platform"/>
            <consortium name="The Broad Institute Genome Sequencing Center for Infectious Disease"/>
            <person name="Wu L."/>
            <person name="Ma J."/>
        </authorList>
    </citation>
    <scope>NUCLEOTIDE SEQUENCE [LARGE SCALE GENOMIC DNA]</scope>
    <source>
        <strain evidence="5">CGMCC 4.7641</strain>
    </source>
</reference>
<gene>
    <name evidence="4" type="ORF">ACFSVL_10215</name>
</gene>
<comment type="caution">
    <text evidence="4">The sequence shown here is derived from an EMBL/GenBank/DDBJ whole genome shotgun (WGS) entry which is preliminary data.</text>
</comment>
<dbReference type="InterPro" id="IPR007484">
    <property type="entry name" value="Peptidase_M28"/>
</dbReference>
<evidence type="ECO:0000313" key="4">
    <source>
        <dbReference type="EMBL" id="MFD2467769.1"/>
    </source>
</evidence>
<dbReference type="Pfam" id="PF04389">
    <property type="entry name" value="Peptidase_M28"/>
    <property type="match status" value="1"/>
</dbReference>
<proteinExistence type="predicted"/>
<protein>
    <submittedName>
        <fullName evidence="4">M28 family peptidase</fullName>
    </submittedName>
</protein>
<evidence type="ECO:0000259" key="3">
    <source>
        <dbReference type="Pfam" id="PF04389"/>
    </source>
</evidence>
<evidence type="ECO:0000256" key="1">
    <source>
        <dbReference type="SAM" id="SignalP"/>
    </source>
</evidence>
<dbReference type="EMBL" id="JBHUKS010000006">
    <property type="protein sequence ID" value="MFD2467769.1"/>
    <property type="molecule type" value="Genomic_DNA"/>
</dbReference>
<feature type="chain" id="PRO_5046715672" evidence="1">
    <location>
        <begin position="25"/>
        <end position="463"/>
    </location>
</feature>
<organism evidence="4 5">
    <name type="scientific">Amycolatopsis silviterrae</name>
    <dbReference type="NCBI Taxonomy" id="1656914"/>
    <lineage>
        <taxon>Bacteria</taxon>
        <taxon>Bacillati</taxon>
        <taxon>Actinomycetota</taxon>
        <taxon>Actinomycetes</taxon>
        <taxon>Pseudonocardiales</taxon>
        <taxon>Pseudonocardiaceae</taxon>
        <taxon>Amycolatopsis</taxon>
    </lineage>
</organism>
<dbReference type="InterPro" id="IPR046450">
    <property type="entry name" value="PA_dom_sf"/>
</dbReference>
<keyword evidence="5" id="KW-1185">Reference proteome</keyword>
<evidence type="ECO:0000259" key="2">
    <source>
        <dbReference type="Pfam" id="PF02225"/>
    </source>
</evidence>